<dbReference type="SMART" id="SM00415">
    <property type="entry name" value="HSF"/>
    <property type="match status" value="1"/>
</dbReference>
<dbReference type="OrthoDB" id="60033at2759"/>
<keyword evidence="9" id="KW-1185">Reference proteome</keyword>
<feature type="compositionally biased region" description="Polar residues" evidence="6">
    <location>
        <begin position="441"/>
        <end position="451"/>
    </location>
</feature>
<proteinExistence type="inferred from homology"/>
<feature type="compositionally biased region" description="Low complexity" evidence="6">
    <location>
        <begin position="201"/>
        <end position="213"/>
    </location>
</feature>
<dbReference type="GO" id="GO:0043565">
    <property type="term" value="F:sequence-specific DNA binding"/>
    <property type="evidence" value="ECO:0007669"/>
    <property type="project" value="InterPro"/>
</dbReference>
<dbReference type="InterPro" id="IPR036390">
    <property type="entry name" value="WH_DNA-bd_sf"/>
</dbReference>
<evidence type="ECO:0000313" key="9">
    <source>
        <dbReference type="Proteomes" id="UP000774326"/>
    </source>
</evidence>
<keyword evidence="4" id="KW-0539">Nucleus</keyword>
<feature type="region of interest" description="Disordered" evidence="6">
    <location>
        <begin position="160"/>
        <end position="230"/>
    </location>
</feature>
<gene>
    <name evidence="8" type="ORF">WICPIJ_009453</name>
</gene>
<sequence length="634" mass="71305">MSNPEVIPNPQPVRKTAFVHKLYTMLHDPSISHLIWWSRANDPNIFALHPGSDFSHVLTLYFKHGNVSSFVRQLHMYGFHKVFDSEEPIFYTNNQNSVQTIDKKDDIIWEFKHSSGYFKKGDDSKLSMIKRRSSNRTNSEDTYETHYQAVYSNHFQPVHSHHQQQVYVPHPHQQQQQQQQLQQQQQQYHHQHPMYVPTHSPSPFQQISQSSMPTVSSPHNSPHTIPHQVPPYPVSYPYPQSIVPPNEPPHFHPIYYEIQTNTDSLQNLQTATNIKSQYLASEINSAIENTVKIGETLPKIAPILQKVQSHPQYMEEMKQVEQSFSNRANDLYSLQQTHAIEEESRKSSEVQFWKHTTNTRQPSVFVDPLSASGPNPQPSAPVVLNARPFKLGSQRSNNSLPGLARSRSSTSSPTVGASRSTSLQQRELPRSIPSDYDISRDNSLPNINPLTSQFRPSILEMYNIPRSSTPSSSSIAGAAPNGKPYNSLSSASTHSGFSAHSSMSSMSSRNSQSGIPSAYFSSSFDSPKNSISSLATNSRTLYLNRAQTPPLQTGSISGHSVNSSPSYAEEKERERGFYRPSLATISDNQSCSSKSSGSNRSDDAKDVCKLKVSSLLSEDNSDTEEQQRIKRVRV</sequence>
<dbReference type="PANTHER" id="PTHR10015">
    <property type="entry name" value="HEAT SHOCK TRANSCRIPTION FACTOR"/>
    <property type="match status" value="1"/>
</dbReference>
<evidence type="ECO:0000256" key="5">
    <source>
        <dbReference type="RuleBase" id="RU004020"/>
    </source>
</evidence>
<dbReference type="GO" id="GO:0003700">
    <property type="term" value="F:DNA-binding transcription factor activity"/>
    <property type="evidence" value="ECO:0007669"/>
    <property type="project" value="InterPro"/>
</dbReference>
<evidence type="ECO:0000256" key="2">
    <source>
        <dbReference type="ARBA" id="ARBA00006403"/>
    </source>
</evidence>
<feature type="compositionally biased region" description="Polar residues" evidence="6">
    <location>
        <begin position="549"/>
        <end position="566"/>
    </location>
</feature>
<evidence type="ECO:0000259" key="7">
    <source>
        <dbReference type="PROSITE" id="PS00434"/>
    </source>
</evidence>
<dbReference type="InterPro" id="IPR000232">
    <property type="entry name" value="HSF_DNA-bd"/>
</dbReference>
<evidence type="ECO:0000256" key="4">
    <source>
        <dbReference type="ARBA" id="ARBA00023242"/>
    </source>
</evidence>
<evidence type="ECO:0000256" key="1">
    <source>
        <dbReference type="ARBA" id="ARBA00004123"/>
    </source>
</evidence>
<dbReference type="SUPFAM" id="SSF46785">
    <property type="entry name" value="Winged helix' DNA-binding domain"/>
    <property type="match status" value="1"/>
</dbReference>
<keyword evidence="3" id="KW-0238">DNA-binding</keyword>
<reference evidence="8" key="2">
    <citation type="submission" date="2021-01" db="EMBL/GenBank/DDBJ databases">
        <authorList>
            <person name="Schikora-Tamarit M.A."/>
        </authorList>
    </citation>
    <scope>NUCLEOTIDE SEQUENCE</scope>
    <source>
        <strain evidence="8">CBS2887</strain>
    </source>
</reference>
<dbReference type="InterPro" id="IPR036388">
    <property type="entry name" value="WH-like_DNA-bd_sf"/>
</dbReference>
<dbReference type="PANTHER" id="PTHR10015:SF427">
    <property type="entry name" value="HEAT SHOCK FACTOR PROTEIN"/>
    <property type="match status" value="1"/>
</dbReference>
<feature type="region of interest" description="Disordered" evidence="6">
    <location>
        <begin position="363"/>
        <end position="451"/>
    </location>
</feature>
<organism evidence="8 9">
    <name type="scientific">Wickerhamomyces pijperi</name>
    <name type="common">Yeast</name>
    <name type="synonym">Pichia pijperi</name>
    <dbReference type="NCBI Taxonomy" id="599730"/>
    <lineage>
        <taxon>Eukaryota</taxon>
        <taxon>Fungi</taxon>
        <taxon>Dikarya</taxon>
        <taxon>Ascomycota</taxon>
        <taxon>Saccharomycotina</taxon>
        <taxon>Saccharomycetes</taxon>
        <taxon>Phaffomycetales</taxon>
        <taxon>Wickerhamomycetaceae</taxon>
        <taxon>Wickerhamomyces</taxon>
    </lineage>
</organism>
<protein>
    <recommendedName>
        <fullName evidence="7">HSF-type DNA-binding domain-containing protein</fullName>
    </recommendedName>
</protein>
<dbReference type="PRINTS" id="PR00056">
    <property type="entry name" value="HSFDOMAIN"/>
</dbReference>
<feature type="compositionally biased region" description="Low complexity" evidence="6">
    <location>
        <begin position="586"/>
        <end position="599"/>
    </location>
</feature>
<feature type="compositionally biased region" description="Low complexity" evidence="6">
    <location>
        <begin position="163"/>
        <end position="188"/>
    </location>
</feature>
<feature type="region of interest" description="Disordered" evidence="6">
    <location>
        <begin position="615"/>
        <end position="634"/>
    </location>
</feature>
<evidence type="ECO:0000256" key="6">
    <source>
        <dbReference type="SAM" id="MobiDB-lite"/>
    </source>
</evidence>
<feature type="compositionally biased region" description="Basic and acidic residues" evidence="6">
    <location>
        <begin position="568"/>
        <end position="577"/>
    </location>
</feature>
<reference evidence="8" key="1">
    <citation type="journal article" date="2021" name="Open Biol.">
        <title>Shared evolutionary footprints suggest mitochondrial oxidative damage underlies multiple complex I losses in fungi.</title>
        <authorList>
            <person name="Schikora-Tamarit M.A."/>
            <person name="Marcet-Houben M."/>
            <person name="Nosek J."/>
            <person name="Gabaldon T."/>
        </authorList>
    </citation>
    <scope>NUCLEOTIDE SEQUENCE</scope>
    <source>
        <strain evidence="8">CBS2887</strain>
    </source>
</reference>
<feature type="compositionally biased region" description="Polar residues" evidence="6">
    <location>
        <begin position="393"/>
        <end position="425"/>
    </location>
</feature>
<comment type="caution">
    <text evidence="8">The sequence shown here is derived from an EMBL/GenBank/DDBJ whole genome shotgun (WGS) entry which is preliminary data.</text>
</comment>
<dbReference type="Pfam" id="PF00447">
    <property type="entry name" value="HSF_DNA-bind"/>
    <property type="match status" value="1"/>
</dbReference>
<feature type="domain" description="HSF-type DNA-binding" evidence="7">
    <location>
        <begin position="58"/>
        <end position="82"/>
    </location>
</feature>
<evidence type="ECO:0000313" key="8">
    <source>
        <dbReference type="EMBL" id="KAH3674883.1"/>
    </source>
</evidence>
<dbReference type="Proteomes" id="UP000774326">
    <property type="component" value="Unassembled WGS sequence"/>
</dbReference>
<feature type="compositionally biased region" description="Low complexity" evidence="6">
    <location>
        <begin position="487"/>
        <end position="513"/>
    </location>
</feature>
<dbReference type="GO" id="GO:0005634">
    <property type="term" value="C:nucleus"/>
    <property type="evidence" value="ECO:0007669"/>
    <property type="project" value="UniProtKB-SubCell"/>
</dbReference>
<comment type="subcellular location">
    <subcellularLocation>
        <location evidence="1">Nucleus</location>
    </subcellularLocation>
</comment>
<dbReference type="Gene3D" id="1.10.10.10">
    <property type="entry name" value="Winged helix-like DNA-binding domain superfamily/Winged helix DNA-binding domain"/>
    <property type="match status" value="1"/>
</dbReference>
<feature type="region of interest" description="Disordered" evidence="6">
    <location>
        <begin position="549"/>
        <end position="605"/>
    </location>
</feature>
<evidence type="ECO:0000256" key="3">
    <source>
        <dbReference type="ARBA" id="ARBA00023125"/>
    </source>
</evidence>
<dbReference type="PROSITE" id="PS00434">
    <property type="entry name" value="HSF_DOMAIN"/>
    <property type="match status" value="1"/>
</dbReference>
<feature type="region of interest" description="Disordered" evidence="6">
    <location>
        <begin position="486"/>
        <end position="514"/>
    </location>
</feature>
<dbReference type="EMBL" id="JAEUBG010005445">
    <property type="protein sequence ID" value="KAH3674883.1"/>
    <property type="molecule type" value="Genomic_DNA"/>
</dbReference>
<name>A0A9P8TCY0_WICPI</name>
<dbReference type="AlphaFoldDB" id="A0A9P8TCY0"/>
<feature type="compositionally biased region" description="Polar residues" evidence="6">
    <location>
        <begin position="214"/>
        <end position="223"/>
    </location>
</feature>
<accession>A0A9P8TCY0</accession>
<comment type="similarity">
    <text evidence="2 5">Belongs to the HSF family.</text>
</comment>